<comment type="caution">
    <text evidence="3">The sequence shown here is derived from an EMBL/GenBank/DDBJ whole genome shotgun (WGS) entry which is preliminary data.</text>
</comment>
<organism evidence="3 4">
    <name type="scientific">Lymnaea stagnalis</name>
    <name type="common">Great pond snail</name>
    <name type="synonym">Helix stagnalis</name>
    <dbReference type="NCBI Taxonomy" id="6523"/>
    <lineage>
        <taxon>Eukaryota</taxon>
        <taxon>Metazoa</taxon>
        <taxon>Spiralia</taxon>
        <taxon>Lophotrochozoa</taxon>
        <taxon>Mollusca</taxon>
        <taxon>Gastropoda</taxon>
        <taxon>Heterobranchia</taxon>
        <taxon>Euthyneura</taxon>
        <taxon>Panpulmonata</taxon>
        <taxon>Hygrophila</taxon>
        <taxon>Lymnaeoidea</taxon>
        <taxon>Lymnaeidae</taxon>
        <taxon>Lymnaea</taxon>
    </lineage>
</organism>
<keyword evidence="2" id="KW-1133">Transmembrane helix</keyword>
<dbReference type="InterPro" id="IPR011029">
    <property type="entry name" value="DEATH-like_dom_sf"/>
</dbReference>
<dbReference type="PANTHER" id="PTHR16155:SF19">
    <property type="entry name" value="DED DOMAIN-CONTAINING PROTEIN"/>
    <property type="match status" value="1"/>
</dbReference>
<reference evidence="3 4" key="1">
    <citation type="submission" date="2024-04" db="EMBL/GenBank/DDBJ databases">
        <authorList>
            <consortium name="Genoscope - CEA"/>
            <person name="William W."/>
        </authorList>
    </citation>
    <scope>NUCLEOTIDE SEQUENCE [LARGE SCALE GENOMIC DNA]</scope>
</reference>
<dbReference type="EMBL" id="CAXITT010000118">
    <property type="protein sequence ID" value="CAL1532563.1"/>
    <property type="molecule type" value="Genomic_DNA"/>
</dbReference>
<feature type="region of interest" description="Disordered" evidence="1">
    <location>
        <begin position="275"/>
        <end position="363"/>
    </location>
</feature>
<feature type="compositionally biased region" description="Polar residues" evidence="1">
    <location>
        <begin position="312"/>
        <end position="328"/>
    </location>
</feature>
<keyword evidence="2" id="KW-0472">Membrane</keyword>
<feature type="compositionally biased region" description="Polar residues" evidence="1">
    <location>
        <begin position="287"/>
        <end position="297"/>
    </location>
</feature>
<evidence type="ECO:0000313" key="3">
    <source>
        <dbReference type="EMBL" id="CAL1532563.1"/>
    </source>
</evidence>
<feature type="transmembrane region" description="Helical" evidence="2">
    <location>
        <begin position="616"/>
        <end position="638"/>
    </location>
</feature>
<evidence type="ECO:0000313" key="4">
    <source>
        <dbReference type="Proteomes" id="UP001497497"/>
    </source>
</evidence>
<keyword evidence="2" id="KW-0812">Transmembrane</keyword>
<dbReference type="GO" id="GO:0005737">
    <property type="term" value="C:cytoplasm"/>
    <property type="evidence" value="ECO:0007669"/>
    <property type="project" value="TreeGrafter"/>
</dbReference>
<name>A0AAV2HJ56_LYMST</name>
<feature type="compositionally biased region" description="Basic and acidic residues" evidence="1">
    <location>
        <begin position="299"/>
        <end position="311"/>
    </location>
</feature>
<feature type="compositionally biased region" description="Polar residues" evidence="1">
    <location>
        <begin position="348"/>
        <end position="359"/>
    </location>
</feature>
<dbReference type="Gene3D" id="1.10.533.10">
    <property type="entry name" value="Death Domain, Fas"/>
    <property type="match status" value="1"/>
</dbReference>
<dbReference type="PANTHER" id="PTHR16155">
    <property type="entry name" value="DED DOMAIN-CONTAINING PROTEIN"/>
    <property type="match status" value="1"/>
</dbReference>
<evidence type="ECO:0000256" key="1">
    <source>
        <dbReference type="SAM" id="MobiDB-lite"/>
    </source>
</evidence>
<dbReference type="Proteomes" id="UP001497497">
    <property type="component" value="Unassembled WGS sequence"/>
</dbReference>
<proteinExistence type="predicted"/>
<accession>A0AAV2HJ56</accession>
<dbReference type="AlphaFoldDB" id="A0AAV2HJ56"/>
<gene>
    <name evidence="3" type="ORF">GSLYS_00006589001</name>
</gene>
<sequence>MNAQEWEKLRNHWSKLIQLYPPEICCFLFQKGTINEIEKSDITNDGPGSKQMEKLLFLLKGKSQAYSVLMLAIKDTSGWVAEDIENTDVKSDSSLTADIHPDSLECTARQVLRKHFVNIRGQRTQLNKIRNVLDREGVFKDGVWDDRKLICFLEEEFVEAKSSSARHGIIWISNIGIMDFRNKTLRSKDNKEVKPVAKDNQTYNVKRTFTNGNVESSHQNDISCSARIESPARLNYNKSSSTPQGSTDDLATAHMSHQEGKCLGETSRTSAFKTVTTPDASFGGEQGNASQLPTADNTPGRHDAAEQDRGPTQRQPSSRCLRHVTNTSKIKRQRSDPTFSRKGKVHRQLSSPNSFASSTNRRELRQRVANSPMARCLKRASHKNNLLSFRSQVTPSDHYTKGRIVDIPSILSSKKLSPLKNFHLIDSDGSTEGSERMMEELIKFISACLNDRQNGTVYFGISPSKCLEYELGEIVGIAGLEIKPMLEDFVTLAFSAKQRDIVLSTIDQQRMVPVVNVDHLDLFVIEIDIVPSCSLLNEELFWTKLSAISYNFHRNNKFLIVFSEQGAPQIVQKKDIKNYKRRHVHTSSQRLKEETLNAALTRQSKRSWNISMSPKIVLIAIVVYLIIQFYLLYIIGFVDNRKNRIY</sequence>
<dbReference type="CDD" id="cd01671">
    <property type="entry name" value="CARD"/>
    <property type="match status" value="1"/>
</dbReference>
<protein>
    <submittedName>
        <fullName evidence="3">Uncharacterized protein</fullName>
    </submittedName>
</protein>
<keyword evidence="4" id="KW-1185">Reference proteome</keyword>
<evidence type="ECO:0000256" key="2">
    <source>
        <dbReference type="SAM" id="Phobius"/>
    </source>
</evidence>